<keyword evidence="3" id="KW-1185">Reference proteome</keyword>
<dbReference type="InterPro" id="IPR001466">
    <property type="entry name" value="Beta-lactam-related"/>
</dbReference>
<dbReference type="OrthoDB" id="9773047at2"/>
<gene>
    <name evidence="2" type="ORF">AHMF7616_03637</name>
</gene>
<name>A0A369QJV6_9BACT</name>
<dbReference type="GO" id="GO:0019875">
    <property type="term" value="F:6-aminohexanoate-dimer hydrolase activity"/>
    <property type="evidence" value="ECO:0007669"/>
    <property type="project" value="UniProtKB-EC"/>
</dbReference>
<proteinExistence type="predicted"/>
<dbReference type="AlphaFoldDB" id="A0A369QJV6"/>
<dbReference type="PANTHER" id="PTHR43283">
    <property type="entry name" value="BETA-LACTAMASE-RELATED"/>
    <property type="match status" value="1"/>
</dbReference>
<dbReference type="EC" id="3.5.1.46" evidence="2"/>
<dbReference type="Proteomes" id="UP000253919">
    <property type="component" value="Unassembled WGS sequence"/>
</dbReference>
<dbReference type="InterPro" id="IPR006311">
    <property type="entry name" value="TAT_signal"/>
</dbReference>
<evidence type="ECO:0000313" key="3">
    <source>
        <dbReference type="Proteomes" id="UP000253919"/>
    </source>
</evidence>
<keyword evidence="2" id="KW-0378">Hydrolase</keyword>
<dbReference type="SUPFAM" id="SSF56601">
    <property type="entry name" value="beta-lactamase/transpeptidase-like"/>
    <property type="match status" value="1"/>
</dbReference>
<protein>
    <submittedName>
        <fullName evidence="2">6-aminohexanoate-oligomer exohydrolase</fullName>
        <ecNumber evidence="2">3.5.1.46</ecNumber>
    </submittedName>
</protein>
<dbReference type="EMBL" id="QASA01000001">
    <property type="protein sequence ID" value="RDC65014.1"/>
    <property type="molecule type" value="Genomic_DNA"/>
</dbReference>
<evidence type="ECO:0000259" key="1">
    <source>
        <dbReference type="Pfam" id="PF00144"/>
    </source>
</evidence>
<organism evidence="2 3">
    <name type="scientific">Adhaeribacter pallidiroseus</name>
    <dbReference type="NCBI Taxonomy" id="2072847"/>
    <lineage>
        <taxon>Bacteria</taxon>
        <taxon>Pseudomonadati</taxon>
        <taxon>Bacteroidota</taxon>
        <taxon>Cytophagia</taxon>
        <taxon>Cytophagales</taxon>
        <taxon>Hymenobacteraceae</taxon>
        <taxon>Adhaeribacter</taxon>
    </lineage>
</organism>
<accession>A0A369QJV6</accession>
<dbReference type="InterPro" id="IPR012338">
    <property type="entry name" value="Beta-lactam/transpept-like"/>
</dbReference>
<dbReference type="Gene3D" id="3.40.710.10">
    <property type="entry name" value="DD-peptidase/beta-lactamase superfamily"/>
    <property type="match status" value="1"/>
</dbReference>
<dbReference type="Pfam" id="PF00144">
    <property type="entry name" value="Beta-lactamase"/>
    <property type="match status" value="1"/>
</dbReference>
<comment type="caution">
    <text evidence="2">The sequence shown here is derived from an EMBL/GenBank/DDBJ whole genome shotgun (WGS) entry which is preliminary data.</text>
</comment>
<feature type="domain" description="Beta-lactamase-related" evidence="1">
    <location>
        <begin position="70"/>
        <end position="337"/>
    </location>
</feature>
<sequence>MTINRRNFLKSTGVSLAGISLFSISPKPLWAEPLASGGLPRSSPERQGIASQNLLAFIEAVEKDKLGLHSLMVVRHGKVAAEGWWAPYAPDLKHTLFSLSKSFTSTGIGLAVAEGKLKITDKVISFFPQELPPIVSTNLAAMRIKDLLTMTSGHDKDTIGPLIQEKAGSWVRTFLALPVEHEPGTHFLYNTGATYMLSAIVQKVTGQNLLDYLTPRLLQPLGIIGADWETDPQGIATGGFGLRIRTEDIAKFGQLYLQKGMYNGKQILPATWVAEATAYQVPNATATTPAHEWNQGYGYQFWRSRHQSYRGDGAMGQYCLVLPEQDAVIAITSETSNMQAILNQVWEHILPAMKPAALSANAASQKALKQKLASLTLLPAQVNSTSPVAKSISGKTFKLADNDLKAQSVSFSFTNNACTFKLQDAQETHQITCGLNTWVFGESRMPGEPPRFVRMEAKEPKPKEKIAAFGTWKNPDTFEMTWVFNETPHSETVTCFFENGTVRLEYKDSVAAKAPERAKPRPTLEGRLA</sequence>
<dbReference type="InterPro" id="IPR050789">
    <property type="entry name" value="Diverse_Enzym_Activities"/>
</dbReference>
<reference evidence="2 3" key="1">
    <citation type="submission" date="2018-04" db="EMBL/GenBank/DDBJ databases">
        <title>Adhaeribacter sp. HMF7616 genome sequencing and assembly.</title>
        <authorList>
            <person name="Kang H."/>
            <person name="Kang J."/>
            <person name="Cha I."/>
            <person name="Kim H."/>
            <person name="Joh K."/>
        </authorList>
    </citation>
    <scope>NUCLEOTIDE SEQUENCE [LARGE SCALE GENOMIC DNA]</scope>
    <source>
        <strain evidence="2 3">HMF7616</strain>
    </source>
</reference>
<dbReference type="PANTHER" id="PTHR43283:SF7">
    <property type="entry name" value="BETA-LACTAMASE-RELATED DOMAIN-CONTAINING PROTEIN"/>
    <property type="match status" value="1"/>
</dbReference>
<dbReference type="RefSeq" id="WP_115374087.1">
    <property type="nucleotide sequence ID" value="NZ_QASA01000001.1"/>
</dbReference>
<dbReference type="PROSITE" id="PS51318">
    <property type="entry name" value="TAT"/>
    <property type="match status" value="1"/>
</dbReference>
<evidence type="ECO:0000313" key="2">
    <source>
        <dbReference type="EMBL" id="RDC65014.1"/>
    </source>
</evidence>